<dbReference type="EMBL" id="DTDP01000092">
    <property type="protein sequence ID" value="HGK53809.1"/>
    <property type="molecule type" value="Genomic_DNA"/>
</dbReference>
<sequence length="141" mass="16678">MYDYTISIQVSDEGLILKGKPEDEGHSAAWLYLPENLKILSSDTLFIKIKVNKNTVRLRYFYLSEDERVYLLGIKYIESARDWQEIIIPLNCAKPFYSNNFPWSLVPDKKPSMYIFIENNYPGDFDVEIKNIKLKGWREEK</sequence>
<protein>
    <recommendedName>
        <fullName evidence="2">CBM11 domain-containing protein</fullName>
    </recommendedName>
</protein>
<dbReference type="AlphaFoldDB" id="A0A7V3ZTD3"/>
<reference evidence="1" key="1">
    <citation type="journal article" date="2020" name="mSystems">
        <title>Genome- and Community-Level Interaction Insights into Carbon Utilization and Element Cycling Functions of Hydrothermarchaeota in Hydrothermal Sediment.</title>
        <authorList>
            <person name="Zhou Z."/>
            <person name="Liu Y."/>
            <person name="Xu W."/>
            <person name="Pan J."/>
            <person name="Luo Z.H."/>
            <person name="Li M."/>
        </authorList>
    </citation>
    <scope>NUCLEOTIDE SEQUENCE [LARGE SCALE GENOMIC DNA]</scope>
    <source>
        <strain evidence="1">SpSt-695</strain>
    </source>
</reference>
<proteinExistence type="predicted"/>
<evidence type="ECO:0000313" key="1">
    <source>
        <dbReference type="EMBL" id="HGK53809.1"/>
    </source>
</evidence>
<accession>A0A7V3ZTD3</accession>
<organism evidence="1">
    <name type="scientific">candidate division WOR-3 bacterium</name>
    <dbReference type="NCBI Taxonomy" id="2052148"/>
    <lineage>
        <taxon>Bacteria</taxon>
        <taxon>Bacteria division WOR-3</taxon>
    </lineage>
</organism>
<evidence type="ECO:0008006" key="2">
    <source>
        <dbReference type="Google" id="ProtNLM"/>
    </source>
</evidence>
<name>A0A7V3ZTD3_UNCW3</name>
<comment type="caution">
    <text evidence="1">The sequence shown here is derived from an EMBL/GenBank/DDBJ whole genome shotgun (WGS) entry which is preliminary data.</text>
</comment>
<gene>
    <name evidence="1" type="ORF">ENU72_02145</name>
</gene>